<dbReference type="AlphaFoldDB" id="A0A175JF90"/>
<evidence type="ECO:0000313" key="3">
    <source>
        <dbReference type="Proteomes" id="UP000078387"/>
    </source>
</evidence>
<protein>
    <submittedName>
        <fullName evidence="2">Uncharacterized protein</fullName>
    </submittedName>
</protein>
<evidence type="ECO:0000256" key="1">
    <source>
        <dbReference type="SAM" id="Phobius"/>
    </source>
</evidence>
<comment type="caution">
    <text evidence="2">The sequence shown here is derived from an EMBL/GenBank/DDBJ whole genome shotgun (WGS) entry which is preliminary data.</text>
</comment>
<organism evidence="2 3">
    <name type="scientific">Entamoeba histolytica</name>
    <dbReference type="NCBI Taxonomy" id="5759"/>
    <lineage>
        <taxon>Eukaryota</taxon>
        <taxon>Amoebozoa</taxon>
        <taxon>Evosea</taxon>
        <taxon>Archamoebae</taxon>
        <taxon>Mastigamoebida</taxon>
        <taxon>Entamoebidae</taxon>
        <taxon>Entamoeba</taxon>
    </lineage>
</organism>
<reference evidence="2 3" key="1">
    <citation type="submission" date="2016-05" db="EMBL/GenBank/DDBJ databases">
        <title>First whole genome sequencing of Entamoeba histolytica HM1:IMSS-clone-6.</title>
        <authorList>
            <person name="Mukherjee Avik.K."/>
            <person name="Izumyama S."/>
            <person name="Nakada-Tsukui K."/>
            <person name="Nozaki T."/>
        </authorList>
    </citation>
    <scope>NUCLEOTIDE SEQUENCE [LARGE SCALE GENOMIC DNA]</scope>
    <source>
        <strain evidence="2 3">HM1:IMSS clone 6</strain>
    </source>
</reference>
<gene>
    <name evidence="2" type="ORF">CL6EHI_c00030</name>
</gene>
<keyword evidence="1" id="KW-0472">Membrane</keyword>
<keyword evidence="1" id="KW-0812">Transmembrane</keyword>
<evidence type="ECO:0000313" key="2">
    <source>
        <dbReference type="EMBL" id="GAT92225.1"/>
    </source>
</evidence>
<keyword evidence="1" id="KW-1133">Transmembrane helix</keyword>
<dbReference type="Proteomes" id="UP000078387">
    <property type="component" value="Unassembled WGS sequence"/>
</dbReference>
<proteinExistence type="predicted"/>
<sequence length="66" mass="7312">MSFLPFGTTTDESDEVIELQFNGSGNQPIVIEQHSNGKVMSLGCLIFVIIFCGINMIICLLFIQMI</sequence>
<accession>A0A175JF90</accession>
<dbReference type="EMBL" id="BDEQ01000001">
    <property type="protein sequence ID" value="GAT92225.1"/>
    <property type="molecule type" value="Genomic_DNA"/>
</dbReference>
<name>A0A175JF90_ENTHI</name>
<feature type="transmembrane region" description="Helical" evidence="1">
    <location>
        <begin position="39"/>
        <end position="63"/>
    </location>
</feature>